<evidence type="ECO:0000313" key="1">
    <source>
        <dbReference type="EMBL" id="RKF78468.1"/>
    </source>
</evidence>
<evidence type="ECO:0000313" key="2">
    <source>
        <dbReference type="Proteomes" id="UP000285326"/>
    </source>
</evidence>
<feature type="non-terminal residue" evidence="1">
    <location>
        <position position="1"/>
    </location>
</feature>
<evidence type="ECO:0008006" key="3">
    <source>
        <dbReference type="Google" id="ProtNLM"/>
    </source>
</evidence>
<reference evidence="1 2" key="1">
    <citation type="journal article" date="2018" name="BMC Genomics">
        <title>Comparative genome analyses reveal sequence features reflecting distinct modes of host-adaptation between dicot and monocot powdery mildew.</title>
        <authorList>
            <person name="Wu Y."/>
            <person name="Ma X."/>
            <person name="Pan Z."/>
            <person name="Kale S.D."/>
            <person name="Song Y."/>
            <person name="King H."/>
            <person name="Zhang Q."/>
            <person name="Presley C."/>
            <person name="Deng X."/>
            <person name="Wei C.I."/>
            <person name="Xiao S."/>
        </authorList>
    </citation>
    <scope>NUCLEOTIDE SEQUENCE [LARGE SCALE GENOMIC DNA]</scope>
    <source>
        <strain evidence="1">UMSG1</strain>
    </source>
</reference>
<dbReference type="EMBL" id="MCBS01021130">
    <property type="protein sequence ID" value="RKF78468.1"/>
    <property type="molecule type" value="Genomic_DNA"/>
</dbReference>
<gene>
    <name evidence="1" type="ORF">GcM1_211047</name>
</gene>
<dbReference type="AlphaFoldDB" id="A0A420IVC0"/>
<protein>
    <recommendedName>
        <fullName evidence="3">Transposase Tc1-like domain-containing protein</fullName>
    </recommendedName>
</protein>
<accession>A0A420IVC0</accession>
<comment type="caution">
    <text evidence="1">The sequence shown here is derived from an EMBL/GenBank/DDBJ whole genome shotgun (WGS) entry which is preliminary data.</text>
</comment>
<organism evidence="1 2">
    <name type="scientific">Golovinomyces cichoracearum</name>
    <dbReference type="NCBI Taxonomy" id="62708"/>
    <lineage>
        <taxon>Eukaryota</taxon>
        <taxon>Fungi</taxon>
        <taxon>Dikarya</taxon>
        <taxon>Ascomycota</taxon>
        <taxon>Pezizomycotina</taxon>
        <taxon>Leotiomycetes</taxon>
        <taxon>Erysiphales</taxon>
        <taxon>Erysiphaceae</taxon>
        <taxon>Golovinomyces</taxon>
    </lineage>
</organism>
<sequence length="104" mass="12286">IILTTGLSRDKIRYALSHRLTPQHHARGRRVVLNTLQRKRLIQWVTSSAANRCTKWKDIPALLEWDCGEKSIRAAFKKEGFFRRITGRKPPLTEQHRRDRLAWT</sequence>
<proteinExistence type="predicted"/>
<dbReference type="Proteomes" id="UP000285326">
    <property type="component" value="Unassembled WGS sequence"/>
</dbReference>
<name>A0A420IVC0_9PEZI</name>